<evidence type="ECO:0000256" key="2">
    <source>
        <dbReference type="ARBA" id="ARBA00022723"/>
    </source>
</evidence>
<feature type="signal peptide" evidence="5">
    <location>
        <begin position="1"/>
        <end position="18"/>
    </location>
</feature>
<dbReference type="PANTHER" id="PTHR30632:SF14">
    <property type="entry name" value="TUNGSTATE_MOLYBDATE_CHROMATE-BINDING PROTEIN MODA"/>
    <property type="match status" value="1"/>
</dbReference>
<dbReference type="EMBL" id="FQXG01000006">
    <property type="protein sequence ID" value="SHI03545.1"/>
    <property type="molecule type" value="Genomic_DNA"/>
</dbReference>
<dbReference type="PIRSF" id="PIRSF004846">
    <property type="entry name" value="ModA"/>
    <property type="match status" value="1"/>
</dbReference>
<dbReference type="Gene3D" id="3.40.190.10">
    <property type="entry name" value="Periplasmic binding protein-like II"/>
    <property type="match status" value="2"/>
</dbReference>
<protein>
    <submittedName>
        <fullName evidence="6">Molybdate transport system substrate-binding protein</fullName>
    </submittedName>
</protein>
<feature type="binding site" evidence="4">
    <location>
        <position position="160"/>
    </location>
    <ligand>
        <name>molybdate</name>
        <dbReference type="ChEBI" id="CHEBI:36264"/>
    </ligand>
</feature>
<evidence type="ECO:0000313" key="6">
    <source>
        <dbReference type="EMBL" id="SHI03545.1"/>
    </source>
</evidence>
<evidence type="ECO:0000256" key="4">
    <source>
        <dbReference type="PIRSR" id="PIRSR004846-1"/>
    </source>
</evidence>
<dbReference type="OrthoDB" id="9785015at2"/>
<dbReference type="InterPro" id="IPR050682">
    <property type="entry name" value="ModA/WtpA"/>
</dbReference>
<accession>A0A1M5XUP8</accession>
<dbReference type="STRING" id="299255.SAMN02745129_3716"/>
<reference evidence="6 7" key="1">
    <citation type="submission" date="2016-11" db="EMBL/GenBank/DDBJ databases">
        <authorList>
            <person name="Jaros S."/>
            <person name="Januszkiewicz K."/>
            <person name="Wedrychowicz H."/>
        </authorList>
    </citation>
    <scope>NUCLEOTIDE SEQUENCE [LARGE SCALE GENOMIC DNA]</scope>
    <source>
        <strain evidence="6 7">DSM 16917</strain>
    </source>
</reference>
<organism evidence="6 7">
    <name type="scientific">Ferrimonas marina</name>
    <dbReference type="NCBI Taxonomy" id="299255"/>
    <lineage>
        <taxon>Bacteria</taxon>
        <taxon>Pseudomonadati</taxon>
        <taxon>Pseudomonadota</taxon>
        <taxon>Gammaproteobacteria</taxon>
        <taxon>Alteromonadales</taxon>
        <taxon>Ferrimonadaceae</taxon>
        <taxon>Ferrimonas</taxon>
    </lineage>
</organism>
<feature type="binding site" evidence="4">
    <location>
        <position position="56"/>
    </location>
    <ligand>
        <name>molybdate</name>
        <dbReference type="ChEBI" id="CHEBI:36264"/>
    </ligand>
</feature>
<dbReference type="InterPro" id="IPR005950">
    <property type="entry name" value="ModA"/>
</dbReference>
<dbReference type="CDD" id="cd13539">
    <property type="entry name" value="PBP2_AvModA"/>
    <property type="match status" value="1"/>
</dbReference>
<keyword evidence="4" id="KW-0500">Molybdenum</keyword>
<gene>
    <name evidence="6" type="ORF">SAMN02745129_3716</name>
</gene>
<evidence type="ECO:0000256" key="5">
    <source>
        <dbReference type="SAM" id="SignalP"/>
    </source>
</evidence>
<keyword evidence="2 4" id="KW-0479">Metal-binding</keyword>
<keyword evidence="7" id="KW-1185">Reference proteome</keyword>
<dbReference type="RefSeq" id="WP_067659430.1">
    <property type="nucleotide sequence ID" value="NZ_FQXG01000006.1"/>
</dbReference>
<dbReference type="GO" id="GO:0046872">
    <property type="term" value="F:metal ion binding"/>
    <property type="evidence" value="ECO:0007669"/>
    <property type="project" value="UniProtKB-KW"/>
</dbReference>
<name>A0A1M5XUP8_9GAMM</name>
<evidence type="ECO:0000256" key="1">
    <source>
        <dbReference type="ARBA" id="ARBA00009175"/>
    </source>
</evidence>
<dbReference type="GO" id="GO:0015689">
    <property type="term" value="P:molybdate ion transport"/>
    <property type="evidence" value="ECO:0007669"/>
    <property type="project" value="InterPro"/>
</dbReference>
<dbReference type="Proteomes" id="UP000184268">
    <property type="component" value="Unassembled WGS sequence"/>
</dbReference>
<dbReference type="InterPro" id="IPR044084">
    <property type="entry name" value="AvModA-like_subst-bd"/>
</dbReference>
<proteinExistence type="inferred from homology"/>
<feature type="chain" id="PRO_5009915084" evidence="5">
    <location>
        <begin position="19"/>
        <end position="247"/>
    </location>
</feature>
<evidence type="ECO:0000313" key="7">
    <source>
        <dbReference type="Proteomes" id="UP000184268"/>
    </source>
</evidence>
<sequence length="247" mass="27247">MRWLLGGILWCAAATCWAEVELRVAVAANFAPTLQSLVPAFEQQSGVRVRISTGSTGGLFTQIVHGAPYDLFLAADARRPTLLEQRELIVADSRVTYAIGVLAFWTPGSTASEARLRQWDERLAVANPRTAPYGQAAQSVLARLQQLKPLHGKLVRGSNILQTFQFVQSGNVNGGLVAWAQLQRIKMDPAEYWLIPSHWYPALEQQAVVLKRSEHPKQAQALLAFLLAQQEQLSRSGYRQPDPLPAG</sequence>
<dbReference type="Pfam" id="PF13531">
    <property type="entry name" value="SBP_bac_11"/>
    <property type="match status" value="1"/>
</dbReference>
<keyword evidence="3 5" id="KW-0732">Signal</keyword>
<dbReference type="NCBIfam" id="TIGR01256">
    <property type="entry name" value="modA"/>
    <property type="match status" value="1"/>
</dbReference>
<dbReference type="SUPFAM" id="SSF53850">
    <property type="entry name" value="Periplasmic binding protein-like II"/>
    <property type="match status" value="1"/>
</dbReference>
<comment type="similarity">
    <text evidence="1">Belongs to the bacterial solute-binding protein ModA family.</text>
</comment>
<evidence type="ECO:0000256" key="3">
    <source>
        <dbReference type="ARBA" id="ARBA00022729"/>
    </source>
</evidence>
<dbReference type="AlphaFoldDB" id="A0A1M5XUP8"/>
<dbReference type="PANTHER" id="PTHR30632">
    <property type="entry name" value="MOLYBDATE-BINDING PERIPLASMIC PROTEIN"/>
    <property type="match status" value="1"/>
</dbReference>
<dbReference type="GO" id="GO:0030973">
    <property type="term" value="F:molybdate ion binding"/>
    <property type="evidence" value="ECO:0007669"/>
    <property type="project" value="InterPro"/>
</dbReference>